<evidence type="ECO:0000313" key="3">
    <source>
        <dbReference type="EMBL" id="KAH8091829.1"/>
    </source>
</evidence>
<protein>
    <recommendedName>
        <fullName evidence="2">Fungal-type protein kinase domain-containing protein</fullName>
    </recommendedName>
</protein>
<feature type="compositionally biased region" description="Polar residues" evidence="1">
    <location>
        <begin position="757"/>
        <end position="772"/>
    </location>
</feature>
<dbReference type="Pfam" id="PF17667">
    <property type="entry name" value="Pkinase_fungal"/>
    <property type="match status" value="2"/>
</dbReference>
<dbReference type="InterPro" id="IPR040976">
    <property type="entry name" value="Pkinase_fungal"/>
</dbReference>
<dbReference type="Proteomes" id="UP000813824">
    <property type="component" value="Unassembled WGS sequence"/>
</dbReference>
<keyword evidence="4" id="KW-1185">Reference proteome</keyword>
<name>A0A8K0UJI5_9AGAR</name>
<accession>A0A8K0UJI5</accession>
<feature type="region of interest" description="Disordered" evidence="1">
    <location>
        <begin position="726"/>
        <end position="788"/>
    </location>
</feature>
<reference evidence="3" key="1">
    <citation type="journal article" date="2021" name="New Phytol.">
        <title>Evolutionary innovations through gain and loss of genes in the ectomycorrhizal Boletales.</title>
        <authorList>
            <person name="Wu G."/>
            <person name="Miyauchi S."/>
            <person name="Morin E."/>
            <person name="Kuo A."/>
            <person name="Drula E."/>
            <person name="Varga T."/>
            <person name="Kohler A."/>
            <person name="Feng B."/>
            <person name="Cao Y."/>
            <person name="Lipzen A."/>
            <person name="Daum C."/>
            <person name="Hundley H."/>
            <person name="Pangilinan J."/>
            <person name="Johnson J."/>
            <person name="Barry K."/>
            <person name="LaButti K."/>
            <person name="Ng V."/>
            <person name="Ahrendt S."/>
            <person name="Min B."/>
            <person name="Choi I.G."/>
            <person name="Park H."/>
            <person name="Plett J.M."/>
            <person name="Magnuson J."/>
            <person name="Spatafora J.W."/>
            <person name="Nagy L.G."/>
            <person name="Henrissat B."/>
            <person name="Grigoriev I.V."/>
            <person name="Yang Z.L."/>
            <person name="Xu J."/>
            <person name="Martin F.M."/>
        </authorList>
    </citation>
    <scope>NUCLEOTIDE SEQUENCE</scope>
    <source>
        <strain evidence="3">KKN 215</strain>
    </source>
</reference>
<feature type="domain" description="Fungal-type protein kinase" evidence="2">
    <location>
        <begin position="513"/>
        <end position="572"/>
    </location>
</feature>
<sequence length="788" mass="90099">MLMHLKMRDLEKIATLWWLRIVVPIEMKPKFNPKSVQVGSSRLLRYMRLVLRNQLDRRFVFGILICSHFMRVFFCDRSGLLTTSEWIDLHDPKTFVHVILAFSSLDVFKLGWDETMKLHLQSTSTPSNLKFEYSTDPSVRLQDYGKSSYETQWSIFVPDQMGSKTGKDYVTVRALSLKQAEVMAGRATVVWMVKELNEGSPRTVKQDPTGVIKVLKSAWNRSHPPSPTEKELLGDTVLEHVVNIECSVPVGMSTLQTGDDLPAIRGRIQGKNGVWENGVQLGTIMKTAKRKARTTESEDVSDVTSHRTLAQQPNRVSSTLVSRVLTRTVMRTYGWPIKFFKDRVELVTILRDTVIGHRELYFKRKVAHRDVSTGNVMACPIRGDVAKTQGVLIDLDHAKMAKERISLVDFHNVPRPLHKFWVSIQNTYDSFRDEDLGRRLWHYSRGDATKAGQIVKLCAYHCNALGAKYVDESKWDNIENELRSLLPSSTLISQGYFLDEKNCPPSWVKSELRSNIGARIGTLPFMSYEVLFSPQQYPVKFSNLRTDVVNLQPVHGAIHDLESLFWIFLYLCLTRAGPGGKRRADFDEEPTGECDAVAKLHAIVWRLFESPEDHEIAFNKRDLFIHPESLKTLLIPAMHPYFEPLHQLLIDWWGLLRSSYQTYNDIEQGLIHLKVIELLGATLRDLKNSQVDELELENNEEVKAMTEAELERRRVDLERYRLYPHPYDPSLAPQPPLEPVSHVASPKATAGKRVAGSENQVVSHSSPESQTSHRPRKKAHMASYHDGE</sequence>
<dbReference type="OrthoDB" id="312874at2759"/>
<proteinExistence type="predicted"/>
<feature type="domain" description="Fungal-type protein kinase" evidence="2">
    <location>
        <begin position="14"/>
        <end position="402"/>
    </location>
</feature>
<gene>
    <name evidence="3" type="ORF">BXZ70DRAFT_471969</name>
</gene>
<dbReference type="PANTHER" id="PTHR38248">
    <property type="entry name" value="FUNK1 6"/>
    <property type="match status" value="1"/>
</dbReference>
<dbReference type="AlphaFoldDB" id="A0A8K0UJI5"/>
<dbReference type="PANTHER" id="PTHR38248:SF2">
    <property type="entry name" value="FUNK1 11"/>
    <property type="match status" value="1"/>
</dbReference>
<evidence type="ECO:0000259" key="2">
    <source>
        <dbReference type="Pfam" id="PF17667"/>
    </source>
</evidence>
<dbReference type="EMBL" id="JAEVFJ010000034">
    <property type="protein sequence ID" value="KAH8091829.1"/>
    <property type="molecule type" value="Genomic_DNA"/>
</dbReference>
<organism evidence="3 4">
    <name type="scientific">Cristinia sonorae</name>
    <dbReference type="NCBI Taxonomy" id="1940300"/>
    <lineage>
        <taxon>Eukaryota</taxon>
        <taxon>Fungi</taxon>
        <taxon>Dikarya</taxon>
        <taxon>Basidiomycota</taxon>
        <taxon>Agaricomycotina</taxon>
        <taxon>Agaricomycetes</taxon>
        <taxon>Agaricomycetidae</taxon>
        <taxon>Agaricales</taxon>
        <taxon>Pleurotineae</taxon>
        <taxon>Stephanosporaceae</taxon>
        <taxon>Cristinia</taxon>
    </lineage>
</organism>
<evidence type="ECO:0000313" key="4">
    <source>
        <dbReference type="Proteomes" id="UP000813824"/>
    </source>
</evidence>
<evidence type="ECO:0000256" key="1">
    <source>
        <dbReference type="SAM" id="MobiDB-lite"/>
    </source>
</evidence>
<comment type="caution">
    <text evidence="3">The sequence shown here is derived from an EMBL/GenBank/DDBJ whole genome shotgun (WGS) entry which is preliminary data.</text>
</comment>